<dbReference type="Proteomes" id="UP000298416">
    <property type="component" value="Unassembled WGS sequence"/>
</dbReference>
<comment type="caution">
    <text evidence="2">The sequence shown here is derived from an EMBL/GenBank/DDBJ whole genome shotgun (WGS) entry which is preliminary data.</text>
</comment>
<organism evidence="2">
    <name type="scientific">Salvia splendens</name>
    <name type="common">Scarlet sage</name>
    <dbReference type="NCBI Taxonomy" id="180675"/>
    <lineage>
        <taxon>Eukaryota</taxon>
        <taxon>Viridiplantae</taxon>
        <taxon>Streptophyta</taxon>
        <taxon>Embryophyta</taxon>
        <taxon>Tracheophyta</taxon>
        <taxon>Spermatophyta</taxon>
        <taxon>Magnoliopsida</taxon>
        <taxon>eudicotyledons</taxon>
        <taxon>Gunneridae</taxon>
        <taxon>Pentapetalae</taxon>
        <taxon>asterids</taxon>
        <taxon>lamiids</taxon>
        <taxon>Lamiales</taxon>
        <taxon>Lamiaceae</taxon>
        <taxon>Nepetoideae</taxon>
        <taxon>Mentheae</taxon>
        <taxon>Salviinae</taxon>
        <taxon>Salvia</taxon>
        <taxon>Salvia subgen. Calosphace</taxon>
        <taxon>core Calosphace</taxon>
    </lineage>
</organism>
<evidence type="ECO:0000313" key="3">
    <source>
        <dbReference type="Proteomes" id="UP000298416"/>
    </source>
</evidence>
<dbReference type="PANTHER" id="PTHR38370:SF1">
    <property type="entry name" value="BETA-1,4-XYLOSIDASE"/>
    <property type="match status" value="1"/>
</dbReference>
<evidence type="ECO:0000313" key="2">
    <source>
        <dbReference type="EMBL" id="KAG6414972.1"/>
    </source>
</evidence>
<proteinExistence type="predicted"/>
<sequence>MEGLIPFLIHAMKKEKPQNAYRCLSDNSTTARSYHLLLSGSDSVEGSSHRRTRSDYQPPSTIDFGHLPHAKSFSARALANVGQVGGASK</sequence>
<protein>
    <submittedName>
        <fullName evidence="2">Uncharacterized protein</fullName>
    </submittedName>
</protein>
<keyword evidence="3" id="KW-1185">Reference proteome</keyword>
<reference evidence="2" key="2">
    <citation type="submission" date="2020-08" db="EMBL/GenBank/DDBJ databases">
        <title>Plant Genome Project.</title>
        <authorList>
            <person name="Zhang R.-G."/>
        </authorList>
    </citation>
    <scope>NUCLEOTIDE SEQUENCE</scope>
    <source>
        <strain evidence="2">Huo1</strain>
        <tissue evidence="2">Leaf</tissue>
    </source>
</reference>
<accession>A0A8X8ZS00</accession>
<evidence type="ECO:0000256" key="1">
    <source>
        <dbReference type="SAM" id="MobiDB-lite"/>
    </source>
</evidence>
<dbReference type="AlphaFoldDB" id="A0A8X8ZS00"/>
<dbReference type="PANTHER" id="PTHR38370">
    <property type="entry name" value="BETA-1,4-XYLOSIDASE"/>
    <property type="match status" value="1"/>
</dbReference>
<feature type="region of interest" description="Disordered" evidence="1">
    <location>
        <begin position="40"/>
        <end position="61"/>
    </location>
</feature>
<gene>
    <name evidence="2" type="ORF">SASPL_122371</name>
</gene>
<name>A0A8X8ZS00_SALSN</name>
<dbReference type="EMBL" id="PNBA02000008">
    <property type="protein sequence ID" value="KAG6414972.1"/>
    <property type="molecule type" value="Genomic_DNA"/>
</dbReference>
<reference evidence="2" key="1">
    <citation type="submission" date="2018-01" db="EMBL/GenBank/DDBJ databases">
        <authorList>
            <person name="Mao J.F."/>
        </authorList>
    </citation>
    <scope>NUCLEOTIDE SEQUENCE</scope>
    <source>
        <strain evidence="2">Huo1</strain>
        <tissue evidence="2">Leaf</tissue>
    </source>
</reference>